<reference evidence="2 3" key="1">
    <citation type="journal article" date="2014" name="Genome Announc.">
        <title>Draft Genome Sequences of a Phylogenetically Diverse Suite of Pseudomonas syringae Strains from Multiple Source Populations.</title>
        <authorList>
            <person name="Baltrus D.A."/>
            <person name="Yourstone S."/>
            <person name="Lind A."/>
            <person name="Guilbaud C."/>
            <person name="Sands D.C."/>
            <person name="Jones C.D."/>
            <person name="Morris C.E."/>
            <person name="Dangl J.L."/>
        </authorList>
    </citation>
    <scope>NUCLEOTIDE SEQUENCE [LARGE SCALE GENOMIC DNA]</scope>
    <source>
        <strain evidence="2 3">UB303</strain>
    </source>
</reference>
<organism evidence="2 3">
    <name type="scientific">Pseudomonas syringae UB303</name>
    <dbReference type="NCBI Taxonomy" id="1357287"/>
    <lineage>
        <taxon>Bacteria</taxon>
        <taxon>Pseudomonadati</taxon>
        <taxon>Pseudomonadota</taxon>
        <taxon>Gammaproteobacteria</taxon>
        <taxon>Pseudomonadales</taxon>
        <taxon>Pseudomonadaceae</taxon>
        <taxon>Pseudomonas</taxon>
        <taxon>Pseudomonas syringae</taxon>
    </lineage>
</organism>
<dbReference type="Proteomes" id="UP000464688">
    <property type="component" value="Chromosome"/>
</dbReference>
<evidence type="ECO:0000256" key="1">
    <source>
        <dbReference type="SAM" id="SignalP"/>
    </source>
</evidence>
<name>A0AAJ4E435_PSESX</name>
<keyword evidence="1" id="KW-0732">Signal</keyword>
<evidence type="ECO:0000313" key="3">
    <source>
        <dbReference type="Proteomes" id="UP000464688"/>
    </source>
</evidence>
<proteinExistence type="predicted"/>
<feature type="chain" id="PRO_5042601320" evidence="1">
    <location>
        <begin position="21"/>
        <end position="124"/>
    </location>
</feature>
<sequence>MRKLFLWMPLMFVAPYTAVAEVNPELMIYKIQEECRGFADVITRAKWTYVSGKMKASGKSVGSGVYESLRAVQFEQCVVANQMQILKSLRDTVPPDEWRKVDGDKILEELSVRLQNTVGGLGGF</sequence>
<gene>
    <name evidence="2" type="ORF">N026_12115</name>
</gene>
<evidence type="ECO:0000313" key="2">
    <source>
        <dbReference type="EMBL" id="QHF08192.1"/>
    </source>
</evidence>
<feature type="signal peptide" evidence="1">
    <location>
        <begin position="1"/>
        <end position="20"/>
    </location>
</feature>
<dbReference type="EMBL" id="CP047267">
    <property type="protein sequence ID" value="QHF08192.1"/>
    <property type="molecule type" value="Genomic_DNA"/>
</dbReference>
<dbReference type="AlphaFoldDB" id="A0AAJ4E435"/>
<dbReference type="RefSeq" id="WP_024660082.1">
    <property type="nucleotide sequence ID" value="NZ_CP047267.1"/>
</dbReference>
<protein>
    <submittedName>
        <fullName evidence="2">Uncharacterized protein</fullName>
    </submittedName>
</protein>
<accession>A0AAJ4E435</accession>